<feature type="domain" description="Histidine kinase" evidence="10">
    <location>
        <begin position="310"/>
        <end position="528"/>
    </location>
</feature>
<dbReference type="PROSITE" id="PS50109">
    <property type="entry name" value="HIS_KIN"/>
    <property type="match status" value="1"/>
</dbReference>
<evidence type="ECO:0000256" key="5">
    <source>
        <dbReference type="ARBA" id="ARBA00022741"/>
    </source>
</evidence>
<evidence type="ECO:0000256" key="8">
    <source>
        <dbReference type="ARBA" id="ARBA00023012"/>
    </source>
</evidence>
<feature type="transmembrane region" description="Helical" evidence="9">
    <location>
        <begin position="55"/>
        <end position="73"/>
    </location>
</feature>
<dbReference type="InterPro" id="IPR003661">
    <property type="entry name" value="HisK_dim/P_dom"/>
</dbReference>
<dbReference type="PANTHER" id="PTHR42878">
    <property type="entry name" value="TWO-COMPONENT HISTIDINE KINASE"/>
    <property type="match status" value="1"/>
</dbReference>
<dbReference type="AlphaFoldDB" id="A0A7G9RVW2"/>
<keyword evidence="5" id="KW-0547">Nucleotide-binding</keyword>
<dbReference type="Pfam" id="PF02518">
    <property type="entry name" value="HATPase_c"/>
    <property type="match status" value="1"/>
</dbReference>
<accession>A0A7G9RVW2</accession>
<keyword evidence="12" id="KW-1185">Reference proteome</keyword>
<feature type="transmembrane region" description="Helical" evidence="9">
    <location>
        <begin position="23"/>
        <end position="43"/>
    </location>
</feature>
<proteinExistence type="predicted"/>
<dbReference type="Gene3D" id="3.30.565.10">
    <property type="entry name" value="Histidine kinase-like ATPase, C-terminal domain"/>
    <property type="match status" value="1"/>
</dbReference>
<evidence type="ECO:0000259" key="10">
    <source>
        <dbReference type="PROSITE" id="PS50109"/>
    </source>
</evidence>
<keyword evidence="9" id="KW-0472">Membrane</keyword>
<evidence type="ECO:0000256" key="6">
    <source>
        <dbReference type="ARBA" id="ARBA00022777"/>
    </source>
</evidence>
<dbReference type="InterPro" id="IPR005467">
    <property type="entry name" value="His_kinase_dom"/>
</dbReference>
<keyword evidence="4" id="KW-0808">Transferase</keyword>
<dbReference type="SUPFAM" id="SSF55874">
    <property type="entry name" value="ATPase domain of HSP90 chaperone/DNA topoisomerase II/histidine kinase"/>
    <property type="match status" value="1"/>
</dbReference>
<dbReference type="SMART" id="SM00388">
    <property type="entry name" value="HisKA"/>
    <property type="match status" value="1"/>
</dbReference>
<dbReference type="SUPFAM" id="SSF47384">
    <property type="entry name" value="Homodimeric domain of signal transducing histidine kinase"/>
    <property type="match status" value="1"/>
</dbReference>
<comment type="catalytic activity">
    <reaction evidence="1">
        <text>ATP + protein L-histidine = ADP + protein N-phospho-L-histidine.</text>
        <dbReference type="EC" id="2.7.13.3"/>
    </reaction>
</comment>
<dbReference type="InterPro" id="IPR003594">
    <property type="entry name" value="HATPase_dom"/>
</dbReference>
<reference evidence="11 12" key="1">
    <citation type="submission" date="2020-08" db="EMBL/GenBank/DDBJ databases">
        <title>Genome sequence of Diaphorobacter ruginosibacter DSM 27467T.</title>
        <authorList>
            <person name="Hyun D.-W."/>
            <person name="Bae J.-W."/>
        </authorList>
    </citation>
    <scope>NUCLEOTIDE SEQUENCE [LARGE SCALE GENOMIC DNA]</scope>
    <source>
        <strain evidence="11 12">DSM 27467</strain>
    </source>
</reference>
<organism evidence="11 12">
    <name type="scientific">Diaphorobacter ruginosibacter</name>
    <dbReference type="NCBI Taxonomy" id="1715720"/>
    <lineage>
        <taxon>Bacteria</taxon>
        <taxon>Pseudomonadati</taxon>
        <taxon>Pseudomonadota</taxon>
        <taxon>Betaproteobacteria</taxon>
        <taxon>Burkholderiales</taxon>
        <taxon>Comamonadaceae</taxon>
        <taxon>Diaphorobacter</taxon>
    </lineage>
</organism>
<evidence type="ECO:0000256" key="4">
    <source>
        <dbReference type="ARBA" id="ARBA00022679"/>
    </source>
</evidence>
<keyword evidence="3" id="KW-0597">Phosphoprotein</keyword>
<dbReference type="EC" id="2.7.13.3" evidence="2"/>
<dbReference type="GO" id="GO:0030295">
    <property type="term" value="F:protein kinase activator activity"/>
    <property type="evidence" value="ECO:0007669"/>
    <property type="project" value="TreeGrafter"/>
</dbReference>
<dbReference type="GO" id="GO:0000156">
    <property type="term" value="F:phosphorelay response regulator activity"/>
    <property type="evidence" value="ECO:0007669"/>
    <property type="project" value="TreeGrafter"/>
</dbReference>
<sequence length="542" mass="59936">MVALLLTLQHAAGLVWQLPPVNPNTLAVCVAYLALTLLARILTRTVPSPQPGPQWLPTIGVDIVMFGYLQLFVTDVLSYTPLYGLPVLMAGMLGTLMMALGTTSIITILLLAGSLWLGERSTADSAQRYMQAALTSIGFFIVTYLVHQLSVKLHAEHALSQRNRMAAQTQEDVSALVMQHLGEGVLVMDRQDMVRLVNPSARLLLGDAAPASMPFELSHSPSWNPLLALVRKTFDSATQQSADIDIPQPGHSPMGLRARTWLTTPHASAPASSQQEPGDLLCVVFLQDLREMEARLRTEKLAAMGRMSAAVAHEIRNPLAAILQANALLEEELQDPVQQRLSQMVRQNAERLTRITEEVLDIARVRHQIDNVPAQGISLDESVRHIFSDWQMQNPSRRKALLQLETGDAQVNFDIDHLRRVLINLTDNALRYMGPHEDSMCIHTGLTPEGLAFVRVWSDGAPLEKSVEQHLFEPFFSSESRSSGLGLYISRELCSRHGATIRYERTALVLARGEIDGNAFTVHFPKSLRLPGNPSLFDTIMV</sequence>
<dbReference type="InterPro" id="IPR050351">
    <property type="entry name" value="BphY/WalK/GraS-like"/>
</dbReference>
<evidence type="ECO:0000256" key="7">
    <source>
        <dbReference type="ARBA" id="ARBA00022840"/>
    </source>
</evidence>
<keyword evidence="9" id="KW-0812">Transmembrane</keyword>
<dbReference type="SMART" id="SM00387">
    <property type="entry name" value="HATPase_c"/>
    <property type="match status" value="1"/>
</dbReference>
<keyword evidence="8" id="KW-0902">Two-component regulatory system</keyword>
<dbReference type="Proteomes" id="UP000515811">
    <property type="component" value="Chromosome"/>
</dbReference>
<dbReference type="Pfam" id="PF00512">
    <property type="entry name" value="HisKA"/>
    <property type="match status" value="1"/>
</dbReference>
<dbReference type="PRINTS" id="PR00344">
    <property type="entry name" value="BCTRLSENSOR"/>
</dbReference>
<evidence type="ECO:0000256" key="9">
    <source>
        <dbReference type="SAM" id="Phobius"/>
    </source>
</evidence>
<dbReference type="GO" id="GO:0007234">
    <property type="term" value="P:osmosensory signaling via phosphorelay pathway"/>
    <property type="evidence" value="ECO:0007669"/>
    <property type="project" value="TreeGrafter"/>
</dbReference>
<keyword evidence="9" id="KW-1133">Transmembrane helix</keyword>
<name>A0A7G9RVW2_9BURK</name>
<dbReference type="KEGG" id="drg:H9K76_19500"/>
<keyword evidence="6 11" id="KW-0418">Kinase</keyword>
<feature type="transmembrane region" description="Helical" evidence="9">
    <location>
        <begin position="93"/>
        <end position="117"/>
    </location>
</feature>
<dbReference type="InterPro" id="IPR036890">
    <property type="entry name" value="HATPase_C_sf"/>
</dbReference>
<feature type="transmembrane region" description="Helical" evidence="9">
    <location>
        <begin position="129"/>
        <end position="147"/>
    </location>
</feature>
<dbReference type="PANTHER" id="PTHR42878:SF7">
    <property type="entry name" value="SENSOR HISTIDINE KINASE GLRK"/>
    <property type="match status" value="1"/>
</dbReference>
<dbReference type="InterPro" id="IPR004358">
    <property type="entry name" value="Sig_transdc_His_kin-like_C"/>
</dbReference>
<dbReference type="GO" id="GO:0000155">
    <property type="term" value="F:phosphorelay sensor kinase activity"/>
    <property type="evidence" value="ECO:0007669"/>
    <property type="project" value="InterPro"/>
</dbReference>
<evidence type="ECO:0000256" key="1">
    <source>
        <dbReference type="ARBA" id="ARBA00000085"/>
    </source>
</evidence>
<evidence type="ECO:0000256" key="3">
    <source>
        <dbReference type="ARBA" id="ARBA00022553"/>
    </source>
</evidence>
<dbReference type="GO" id="GO:0005524">
    <property type="term" value="F:ATP binding"/>
    <property type="evidence" value="ECO:0007669"/>
    <property type="project" value="UniProtKB-KW"/>
</dbReference>
<protein>
    <recommendedName>
        <fullName evidence="2">histidine kinase</fullName>
        <ecNumber evidence="2">2.7.13.3</ecNumber>
    </recommendedName>
</protein>
<evidence type="ECO:0000313" key="12">
    <source>
        <dbReference type="Proteomes" id="UP000515811"/>
    </source>
</evidence>
<dbReference type="Gene3D" id="1.10.287.130">
    <property type="match status" value="1"/>
</dbReference>
<evidence type="ECO:0000256" key="2">
    <source>
        <dbReference type="ARBA" id="ARBA00012438"/>
    </source>
</evidence>
<gene>
    <name evidence="11" type="ORF">H9K76_19500</name>
</gene>
<dbReference type="EMBL" id="CP060714">
    <property type="protein sequence ID" value="QNN59737.1"/>
    <property type="molecule type" value="Genomic_DNA"/>
</dbReference>
<dbReference type="InterPro" id="IPR036097">
    <property type="entry name" value="HisK_dim/P_sf"/>
</dbReference>
<keyword evidence="7" id="KW-0067">ATP-binding</keyword>
<dbReference type="CDD" id="cd00082">
    <property type="entry name" value="HisKA"/>
    <property type="match status" value="1"/>
</dbReference>
<evidence type="ECO:0000313" key="11">
    <source>
        <dbReference type="EMBL" id="QNN59737.1"/>
    </source>
</evidence>